<dbReference type="Proteomes" id="UP000035880">
    <property type="component" value="Chromosome 2R"/>
</dbReference>
<accession>A0A0J9RI03</accession>
<name>A0A0J9RI03_DROSI</name>
<protein>
    <submittedName>
        <fullName evidence="1">Uncharacterized protein, isoform B</fullName>
    </submittedName>
</protein>
<organism evidence="1">
    <name type="scientific">Drosophila simulans</name>
    <name type="common">Fruit fly</name>
    <dbReference type="NCBI Taxonomy" id="7240"/>
    <lineage>
        <taxon>Eukaryota</taxon>
        <taxon>Metazoa</taxon>
        <taxon>Ecdysozoa</taxon>
        <taxon>Arthropoda</taxon>
        <taxon>Hexapoda</taxon>
        <taxon>Insecta</taxon>
        <taxon>Pterygota</taxon>
        <taxon>Neoptera</taxon>
        <taxon>Endopterygota</taxon>
        <taxon>Diptera</taxon>
        <taxon>Brachycera</taxon>
        <taxon>Muscomorpha</taxon>
        <taxon>Ephydroidea</taxon>
        <taxon>Drosophilidae</taxon>
        <taxon>Drosophila</taxon>
        <taxon>Sophophora</taxon>
    </lineage>
</organism>
<reference evidence="1" key="3">
    <citation type="submission" date="2015-04" db="EMBL/GenBank/DDBJ databases">
        <authorList>
            <consortium name="FlyBase"/>
        </authorList>
    </citation>
    <scope>NUCLEOTIDE SEQUENCE</scope>
    <source>
        <strain evidence="1">W501</strain>
    </source>
</reference>
<dbReference type="Bgee" id="FBgn0268069">
    <property type="expression patterns" value="Expressed in female reproductive system and 3 other cell types or tissues"/>
</dbReference>
<reference evidence="1" key="2">
    <citation type="submission" date="2014-06" db="EMBL/GenBank/DDBJ databases">
        <authorList>
            <person name="Hu T."/>
            <person name="Eisen M.B."/>
            <person name="Thornton K.R."/>
            <person name="Andolfatto P."/>
        </authorList>
    </citation>
    <scope>NUCLEOTIDE SEQUENCE</scope>
    <source>
        <strain evidence="1">W501</strain>
    </source>
</reference>
<dbReference type="EMBL" id="CM002911">
    <property type="protein sequence ID" value="KMY95124.1"/>
    <property type="molecule type" value="Genomic_DNA"/>
</dbReference>
<gene>
    <name evidence="1" type="primary">Dsim\GD26779</name>
    <name evidence="1" type="ORF">Dsimw501_GD26779</name>
</gene>
<dbReference type="AlphaFoldDB" id="A0A0J9RI03"/>
<sequence length="126" mass="14044">MTTENSATTVTTRMKWNLILKQAFDHRCCMLATFAIVAAADVDCNSVDVASERASLAFLPKFCVWEGRCCCCCCSYSKTTTTHPIKIVCNLQLYDCAERSTNPTVLAWTTKIKAEKQRGDRATDVM</sequence>
<reference evidence="1" key="1">
    <citation type="journal article" date="2013" name="Genome Res.">
        <title>A second-generation assembly of the Drosophila simulans genome provides new insights into patterns of lineage-specific divergence.</title>
        <authorList>
            <person name="Hu T.T."/>
            <person name="Eisen M.B."/>
            <person name="Thornton K.R."/>
            <person name="Andolfatto P."/>
        </authorList>
    </citation>
    <scope>NUCLEOTIDE SEQUENCE [LARGE SCALE GENOMIC DNA]</scope>
    <source>
        <strain evidence="1">W501</strain>
    </source>
</reference>
<evidence type="ECO:0000313" key="1">
    <source>
        <dbReference type="EMBL" id="KMY95124.1"/>
    </source>
</evidence>
<proteinExistence type="predicted"/>